<dbReference type="GO" id="GO:0016757">
    <property type="term" value="F:glycosyltransferase activity"/>
    <property type="evidence" value="ECO:0007669"/>
    <property type="project" value="UniProtKB-KW"/>
</dbReference>
<reference evidence="5 6" key="1">
    <citation type="submission" date="2019-02" db="EMBL/GenBank/DDBJ databases">
        <title>Complete Genome Sequence and Methylome Analysis of free living Spirochaetas.</title>
        <authorList>
            <person name="Fomenkov A."/>
            <person name="Dubinina G."/>
            <person name="Leshcheva N."/>
            <person name="Mikheeva N."/>
            <person name="Grabovich M."/>
            <person name="Vincze T."/>
            <person name="Roberts R.J."/>
        </authorList>
    </citation>
    <scope>NUCLEOTIDE SEQUENCE [LARGE SCALE GENOMIC DNA]</scope>
    <source>
        <strain evidence="5 6">K2</strain>
    </source>
</reference>
<dbReference type="InterPro" id="IPR016377">
    <property type="entry name" value="Sucrose_GGa_phosphorylase-rel"/>
</dbReference>
<feature type="binding site" evidence="3">
    <location>
        <begin position="339"/>
        <end position="340"/>
    </location>
    <ligand>
        <name>substrate</name>
    </ligand>
</feature>
<dbReference type="AlphaFoldDB" id="A0A5C1QJ02"/>
<dbReference type="Proteomes" id="UP000324209">
    <property type="component" value="Chromosome"/>
</dbReference>
<dbReference type="RefSeq" id="WP_149485211.1">
    <property type="nucleotide sequence ID" value="NZ_CP036150.1"/>
</dbReference>
<feature type="domain" description="Glycosyl hydrolase family 13 catalytic" evidence="4">
    <location>
        <begin position="51"/>
        <end position="389"/>
    </location>
</feature>
<name>A0A5C1QJ02_9SPIO</name>
<feature type="binding site" evidence="3">
    <location>
        <position position="136"/>
    </location>
    <ligand>
        <name>substrate</name>
    </ligand>
</feature>
<dbReference type="SUPFAM" id="SSF51445">
    <property type="entry name" value="(Trans)glycosidases"/>
    <property type="match status" value="1"/>
</dbReference>
<dbReference type="GO" id="GO:0005975">
    <property type="term" value="P:carbohydrate metabolic process"/>
    <property type="evidence" value="ECO:0007669"/>
    <property type="project" value="InterPro"/>
</dbReference>
<feature type="binding site" evidence="3">
    <location>
        <position position="444"/>
    </location>
    <ligand>
        <name>substrate</name>
    </ligand>
</feature>
<evidence type="ECO:0000256" key="3">
    <source>
        <dbReference type="PIRSR" id="PIRSR003059-2"/>
    </source>
</evidence>
<dbReference type="Gene3D" id="3.90.400.10">
    <property type="entry name" value="Oligo-1,6-glucosidase, Domain 2"/>
    <property type="match status" value="1"/>
</dbReference>
<dbReference type="CDD" id="cd11356">
    <property type="entry name" value="AmyAc_Sucrose_phosphorylase-like_1"/>
    <property type="match status" value="1"/>
</dbReference>
<dbReference type="InterPro" id="IPR017853">
    <property type="entry name" value="GH"/>
</dbReference>
<evidence type="ECO:0000256" key="1">
    <source>
        <dbReference type="ARBA" id="ARBA00022676"/>
    </source>
</evidence>
<dbReference type="EMBL" id="CP036150">
    <property type="protein sequence ID" value="QEN07129.1"/>
    <property type="molecule type" value="Genomic_DNA"/>
</dbReference>
<keyword evidence="1" id="KW-0328">Glycosyltransferase</keyword>
<feature type="binding site" evidence="3">
    <location>
        <begin position="229"/>
        <end position="231"/>
    </location>
    <ligand>
        <name>substrate</name>
    </ligand>
</feature>
<evidence type="ECO:0000313" key="6">
    <source>
        <dbReference type="Proteomes" id="UP000324209"/>
    </source>
</evidence>
<keyword evidence="6" id="KW-1185">Reference proteome</keyword>
<dbReference type="PANTHER" id="PTHR10357:SF214">
    <property type="entry name" value="GLUCOSYLGLYCERATE PHOSPHORYLASE"/>
    <property type="match status" value="1"/>
</dbReference>
<evidence type="ECO:0000259" key="4">
    <source>
        <dbReference type="SMART" id="SM00642"/>
    </source>
</evidence>
<sequence length="575" mass="65358">MKTKKELIEFIYGPDSVESIAKRIDRLQDQWSSLIKVPKIPRAKLPLSQNDVIMISYGDSIQKNGITPLQALKEFSDLWLKDHISGIHILPFSPYTSDDGFSVVDYRKINPDLGSWEDVEELGEHFNLMFDLVLNHCSVSSPWFKGFLAGDEKYSRYFHRVDPSTDLSTVFRPRALPLLTEFETSRGKEHVWTTFSPDQVDLDFSNPDVLLEFLDIFLLYASKGAQIIRLDAIGFLWKEIGTSCMHHPKTHAIVQLYRAVLNDVAPHIILLTETNVPHKDNISYFGTGRDEAHMVYQFTLPPLTLDAFIRESAVHLTDWAHSLPRVNSDHSYFNFMSSHDGIGVLPARGYLNEDEVDHLIDVVRTRGGRVSYKATADGEIPYELNINFRDAVNNPDFPVELKAMQFLSSQAVMLVMAGVPGIYVHSLLGSGNWTQGVDESGINRRINREKLDSHQLVKELEEEDSLRRLIYLGYRGLLKIRRSRKAFDPSSPQTILKLDDEVFALIRTAYDSSESILCLQNTSRRRLHMVIDGRNCPIPLPGSCDCLTSGGSVIEAEEGRWEIILEPFEVCWVAF</sequence>
<evidence type="ECO:0000313" key="5">
    <source>
        <dbReference type="EMBL" id="QEN07129.1"/>
    </source>
</evidence>
<feature type="binding site" evidence="3">
    <location>
        <position position="98"/>
    </location>
    <ligand>
        <name>substrate</name>
    </ligand>
</feature>
<proteinExistence type="predicted"/>
<dbReference type="Pfam" id="PF00128">
    <property type="entry name" value="Alpha-amylase"/>
    <property type="match status" value="1"/>
</dbReference>
<evidence type="ECO:0000256" key="2">
    <source>
        <dbReference type="ARBA" id="ARBA00022679"/>
    </source>
</evidence>
<dbReference type="OrthoDB" id="9805159at2"/>
<protein>
    <submittedName>
        <fullName evidence="5">Alpha-amylase</fullName>
    </submittedName>
</protein>
<dbReference type="InterPro" id="IPR033746">
    <property type="entry name" value="GGa_phosphorylase"/>
</dbReference>
<dbReference type="SMART" id="SM00642">
    <property type="entry name" value="Aamy"/>
    <property type="match status" value="1"/>
</dbReference>
<dbReference type="Gene3D" id="3.20.20.80">
    <property type="entry name" value="Glycosidases"/>
    <property type="match status" value="1"/>
</dbReference>
<dbReference type="PIRSF" id="PIRSF003059">
    <property type="entry name" value="Sucrose_phosphorylase"/>
    <property type="match status" value="1"/>
</dbReference>
<dbReference type="KEGG" id="ock:EXM22_03675"/>
<dbReference type="PANTHER" id="PTHR10357">
    <property type="entry name" value="ALPHA-AMYLASE FAMILY MEMBER"/>
    <property type="match status" value="1"/>
</dbReference>
<organism evidence="5 6">
    <name type="scientific">Oceanispirochaeta crateris</name>
    <dbReference type="NCBI Taxonomy" id="2518645"/>
    <lineage>
        <taxon>Bacteria</taxon>
        <taxon>Pseudomonadati</taxon>
        <taxon>Spirochaetota</taxon>
        <taxon>Spirochaetia</taxon>
        <taxon>Spirochaetales</taxon>
        <taxon>Spirochaetaceae</taxon>
        <taxon>Oceanispirochaeta</taxon>
    </lineage>
</organism>
<accession>A0A5C1QJ02</accession>
<keyword evidence="2" id="KW-0808">Transferase</keyword>
<gene>
    <name evidence="5" type="ORF">EXM22_03675</name>
</gene>
<dbReference type="InterPro" id="IPR045857">
    <property type="entry name" value="O16G_dom_2"/>
</dbReference>
<dbReference type="InterPro" id="IPR006047">
    <property type="entry name" value="GH13_cat_dom"/>
</dbReference>